<dbReference type="KEGG" id="muh:HYN43_003340"/>
<accession>A0A494VLG4</accession>
<dbReference type="AlphaFoldDB" id="A0A494VLG4"/>
<dbReference type="Proteomes" id="UP000270046">
    <property type="component" value="Chromosome"/>
</dbReference>
<sequence length="59" mass="6664">MIIQEQALNTFITNDDFESVTGVENRFAFDAIGSIYFYRKGSSVNIDPIYIGHADDENT</sequence>
<keyword evidence="2" id="KW-1185">Reference proteome</keyword>
<organism evidence="1 2">
    <name type="scientific">Mucilaginibacter celer</name>
    <dbReference type="NCBI Taxonomy" id="2305508"/>
    <lineage>
        <taxon>Bacteria</taxon>
        <taxon>Pseudomonadati</taxon>
        <taxon>Bacteroidota</taxon>
        <taxon>Sphingobacteriia</taxon>
        <taxon>Sphingobacteriales</taxon>
        <taxon>Sphingobacteriaceae</taxon>
        <taxon>Mucilaginibacter</taxon>
    </lineage>
</organism>
<evidence type="ECO:0000313" key="2">
    <source>
        <dbReference type="Proteomes" id="UP000270046"/>
    </source>
</evidence>
<dbReference type="RefSeq" id="WP_119408110.1">
    <property type="nucleotide sequence ID" value="NZ_CP032869.1"/>
</dbReference>
<proteinExistence type="predicted"/>
<name>A0A494VLG4_9SPHI</name>
<gene>
    <name evidence="1" type="ORF">HYN43_003340</name>
</gene>
<evidence type="ECO:0000313" key="1">
    <source>
        <dbReference type="EMBL" id="AYL94391.1"/>
    </source>
</evidence>
<reference evidence="1 2" key="1">
    <citation type="submission" date="2018-10" db="EMBL/GenBank/DDBJ databases">
        <title>Genome sequencing of Mucilaginibacter sp. HYN0043.</title>
        <authorList>
            <person name="Kim M."/>
            <person name="Yi H."/>
        </authorList>
    </citation>
    <scope>NUCLEOTIDE SEQUENCE [LARGE SCALE GENOMIC DNA]</scope>
    <source>
        <strain evidence="1 2">HYN0043</strain>
    </source>
</reference>
<dbReference type="EMBL" id="CP032869">
    <property type="protein sequence ID" value="AYL94391.1"/>
    <property type="molecule type" value="Genomic_DNA"/>
</dbReference>
<protein>
    <submittedName>
        <fullName evidence="1">Uncharacterized protein</fullName>
    </submittedName>
</protein>